<dbReference type="PRINTS" id="PR01415">
    <property type="entry name" value="ANKYRIN"/>
</dbReference>
<dbReference type="SUPFAM" id="SSF48403">
    <property type="entry name" value="Ankyrin repeat"/>
    <property type="match status" value="2"/>
</dbReference>
<dbReference type="PROSITE" id="PS50297">
    <property type="entry name" value="ANK_REP_REGION"/>
    <property type="match status" value="4"/>
</dbReference>
<keyword evidence="2" id="KW-0040">ANK repeat</keyword>
<dbReference type="GO" id="GO:0085020">
    <property type="term" value="P:protein K6-linked ubiquitination"/>
    <property type="evidence" value="ECO:0007669"/>
    <property type="project" value="TreeGrafter"/>
</dbReference>
<dbReference type="AlphaFoldDB" id="A0A382EM83"/>
<dbReference type="GO" id="GO:0031436">
    <property type="term" value="C:BRCA1-BARD1 complex"/>
    <property type="evidence" value="ECO:0007669"/>
    <property type="project" value="TreeGrafter"/>
</dbReference>
<protein>
    <submittedName>
        <fullName evidence="3">Uncharacterized protein</fullName>
    </submittedName>
</protein>
<evidence type="ECO:0000256" key="2">
    <source>
        <dbReference type="ARBA" id="ARBA00023043"/>
    </source>
</evidence>
<reference evidence="3" key="1">
    <citation type="submission" date="2018-05" db="EMBL/GenBank/DDBJ databases">
        <authorList>
            <person name="Lanie J.A."/>
            <person name="Ng W.-L."/>
            <person name="Kazmierczak K.M."/>
            <person name="Andrzejewski T.M."/>
            <person name="Davidsen T.M."/>
            <person name="Wayne K.J."/>
            <person name="Tettelin H."/>
            <person name="Glass J.I."/>
            <person name="Rusch D."/>
            <person name="Podicherti R."/>
            <person name="Tsui H.-C.T."/>
            <person name="Winkler M.E."/>
        </authorList>
    </citation>
    <scope>NUCLEOTIDE SEQUENCE</scope>
</reference>
<name>A0A382EM83_9ZZZZ</name>
<evidence type="ECO:0000256" key="1">
    <source>
        <dbReference type="ARBA" id="ARBA00022737"/>
    </source>
</evidence>
<dbReference type="Gene3D" id="1.25.40.20">
    <property type="entry name" value="Ankyrin repeat-containing domain"/>
    <property type="match status" value="4"/>
</dbReference>
<proteinExistence type="predicted"/>
<organism evidence="3">
    <name type="scientific">marine metagenome</name>
    <dbReference type="NCBI Taxonomy" id="408172"/>
    <lineage>
        <taxon>unclassified sequences</taxon>
        <taxon>metagenomes</taxon>
        <taxon>ecological metagenomes</taxon>
    </lineage>
</organism>
<gene>
    <name evidence="3" type="ORF">METZ01_LOCUS204276</name>
</gene>
<keyword evidence="1" id="KW-0677">Repeat</keyword>
<dbReference type="SMART" id="SM00248">
    <property type="entry name" value="ANK"/>
    <property type="match status" value="5"/>
</dbReference>
<dbReference type="GO" id="GO:0004842">
    <property type="term" value="F:ubiquitin-protein transferase activity"/>
    <property type="evidence" value="ECO:0007669"/>
    <property type="project" value="TreeGrafter"/>
</dbReference>
<dbReference type="PANTHER" id="PTHR24171:SF9">
    <property type="entry name" value="ANKYRIN REPEAT DOMAIN-CONTAINING PROTEIN 39"/>
    <property type="match status" value="1"/>
</dbReference>
<dbReference type="PANTHER" id="PTHR24171">
    <property type="entry name" value="ANKYRIN REPEAT DOMAIN-CONTAINING PROTEIN 39-RELATED"/>
    <property type="match status" value="1"/>
</dbReference>
<accession>A0A382EM83</accession>
<sequence length="341" mass="36097">MLLLLVKRKQLKRLENCAHRDDGWLTVKSQLITIVAALLVVGCGPSVDVWTGAQTGNIEAVKQHLADGVDVNSKSDIGRTPLDVAIAFKQSLITDLLRKHGGKTRDELKAAESIEAAAELGNIEAVKQHLNDGTEVNAKGGTGRTPLHWAAIEGHKEIAELLIAEGADVNAKTNDGKTPLDEAINPFYNKTEIANLLHKHGGKHGTIHSAVGGGDVEAVKEFLAAGADVNVKDKRGFTPLHWASISGHKEAVELLIDNGADVNAMRGGGGTPLSYAASWGHEEIVELLIANGADVNVKDAFSETPLDVATHPDNPNASAETADLLRKHGGKTKKELEAAGK</sequence>
<evidence type="ECO:0000313" key="3">
    <source>
        <dbReference type="EMBL" id="SVB51422.1"/>
    </source>
</evidence>
<dbReference type="EMBL" id="UINC01045091">
    <property type="protein sequence ID" value="SVB51422.1"/>
    <property type="molecule type" value="Genomic_DNA"/>
</dbReference>
<dbReference type="PROSITE" id="PS50088">
    <property type="entry name" value="ANK_REPEAT"/>
    <property type="match status" value="4"/>
</dbReference>
<dbReference type="Pfam" id="PF12796">
    <property type="entry name" value="Ank_2"/>
    <property type="match status" value="2"/>
</dbReference>
<dbReference type="InterPro" id="IPR036770">
    <property type="entry name" value="Ankyrin_rpt-contain_sf"/>
</dbReference>
<dbReference type="GO" id="GO:0070531">
    <property type="term" value="C:BRCA1-A complex"/>
    <property type="evidence" value="ECO:0007669"/>
    <property type="project" value="TreeGrafter"/>
</dbReference>
<dbReference type="InterPro" id="IPR002110">
    <property type="entry name" value="Ankyrin_rpt"/>
</dbReference>